<evidence type="ECO:0000256" key="6">
    <source>
        <dbReference type="ARBA" id="ARBA00022741"/>
    </source>
</evidence>
<organism evidence="10 11">
    <name type="scientific">Daldinia eschscholtzii</name>
    <dbReference type="NCBI Taxonomy" id="292717"/>
    <lineage>
        <taxon>Eukaryota</taxon>
        <taxon>Fungi</taxon>
        <taxon>Dikarya</taxon>
        <taxon>Ascomycota</taxon>
        <taxon>Pezizomycotina</taxon>
        <taxon>Sordariomycetes</taxon>
        <taxon>Xylariomycetidae</taxon>
        <taxon>Xylariales</taxon>
        <taxon>Hypoxylaceae</taxon>
        <taxon>Daldinia</taxon>
    </lineage>
</organism>
<dbReference type="NCBIfam" id="TIGR01499">
    <property type="entry name" value="folC"/>
    <property type="match status" value="1"/>
</dbReference>
<keyword evidence="11" id="KW-1185">Reference proteome</keyword>
<accession>A0AAX6MEV3</accession>
<keyword evidence="8" id="KW-0460">Magnesium</keyword>
<comment type="catalytic activity">
    <reaction evidence="9">
        <text>7,8-dihydropteroate + L-glutamate + ATP = 7,8-dihydrofolate + ADP + phosphate + H(+)</text>
        <dbReference type="Rhea" id="RHEA:23584"/>
        <dbReference type="ChEBI" id="CHEBI:15378"/>
        <dbReference type="ChEBI" id="CHEBI:17839"/>
        <dbReference type="ChEBI" id="CHEBI:29985"/>
        <dbReference type="ChEBI" id="CHEBI:30616"/>
        <dbReference type="ChEBI" id="CHEBI:43474"/>
        <dbReference type="ChEBI" id="CHEBI:57451"/>
        <dbReference type="ChEBI" id="CHEBI:456216"/>
        <dbReference type="EC" id="6.3.2.12"/>
    </reaction>
</comment>
<evidence type="ECO:0000256" key="9">
    <source>
        <dbReference type="PIRNR" id="PIRNR001563"/>
    </source>
</evidence>
<dbReference type="PANTHER" id="PTHR11136:SF0">
    <property type="entry name" value="DIHYDROFOLATE SYNTHETASE-RELATED"/>
    <property type="match status" value="1"/>
</dbReference>
<dbReference type="AlphaFoldDB" id="A0AAX6MEV3"/>
<dbReference type="FunFam" id="3.40.1190.10:FF:000010">
    <property type="entry name" value="Dihydrofolate synthetase"/>
    <property type="match status" value="1"/>
</dbReference>
<evidence type="ECO:0000256" key="7">
    <source>
        <dbReference type="ARBA" id="ARBA00022840"/>
    </source>
</evidence>
<evidence type="ECO:0000256" key="8">
    <source>
        <dbReference type="ARBA" id="ARBA00022842"/>
    </source>
</evidence>
<comment type="pathway">
    <text evidence="1 9">Cofactor biosynthesis; tetrahydrofolylpolyglutamate biosynthesis.</text>
</comment>
<dbReference type="GO" id="GO:0005829">
    <property type="term" value="C:cytosol"/>
    <property type="evidence" value="ECO:0007669"/>
    <property type="project" value="TreeGrafter"/>
</dbReference>
<dbReference type="SUPFAM" id="SSF53244">
    <property type="entry name" value="MurD-like peptide ligases, peptide-binding domain"/>
    <property type="match status" value="1"/>
</dbReference>
<dbReference type="GO" id="GO:0005524">
    <property type="term" value="F:ATP binding"/>
    <property type="evidence" value="ECO:0007669"/>
    <property type="project" value="UniProtKB-KW"/>
</dbReference>
<dbReference type="PIRSF" id="PIRSF001563">
    <property type="entry name" value="Folylpolyglu_synth"/>
    <property type="match status" value="1"/>
</dbReference>
<keyword evidence="3 9" id="KW-0554">One-carbon metabolism</keyword>
<dbReference type="Gene3D" id="3.90.190.20">
    <property type="entry name" value="Mur ligase, C-terminal domain"/>
    <property type="match status" value="1"/>
</dbReference>
<proteinExistence type="inferred from homology"/>
<keyword evidence="5" id="KW-0479">Metal-binding</keyword>
<evidence type="ECO:0000313" key="11">
    <source>
        <dbReference type="Proteomes" id="UP001369815"/>
    </source>
</evidence>
<dbReference type="EMBL" id="JBANMG010000007">
    <property type="protein sequence ID" value="KAK6950692.1"/>
    <property type="molecule type" value="Genomic_DNA"/>
</dbReference>
<dbReference type="SUPFAM" id="SSF53623">
    <property type="entry name" value="MurD-like peptide ligases, catalytic domain"/>
    <property type="match status" value="1"/>
</dbReference>
<dbReference type="PANTHER" id="PTHR11136">
    <property type="entry name" value="FOLYLPOLYGLUTAMATE SYNTHASE-RELATED"/>
    <property type="match status" value="1"/>
</dbReference>
<gene>
    <name evidence="10" type="ORF">Daesc_007217</name>
</gene>
<dbReference type="GO" id="GO:0004326">
    <property type="term" value="F:tetrahydrofolylpolyglutamate synthase activity"/>
    <property type="evidence" value="ECO:0007669"/>
    <property type="project" value="InterPro"/>
</dbReference>
<evidence type="ECO:0000256" key="5">
    <source>
        <dbReference type="ARBA" id="ARBA00022723"/>
    </source>
</evidence>
<evidence type="ECO:0000313" key="10">
    <source>
        <dbReference type="EMBL" id="KAK6950692.1"/>
    </source>
</evidence>
<evidence type="ECO:0000256" key="3">
    <source>
        <dbReference type="ARBA" id="ARBA00022563"/>
    </source>
</evidence>
<dbReference type="Gene3D" id="3.40.1190.10">
    <property type="entry name" value="Mur-like, catalytic domain"/>
    <property type="match status" value="1"/>
</dbReference>
<dbReference type="Proteomes" id="UP001369815">
    <property type="component" value="Unassembled WGS sequence"/>
</dbReference>
<dbReference type="InterPro" id="IPR036615">
    <property type="entry name" value="Mur_ligase_C_dom_sf"/>
</dbReference>
<evidence type="ECO:0000256" key="2">
    <source>
        <dbReference type="ARBA" id="ARBA00008276"/>
    </source>
</evidence>
<keyword evidence="6 9" id="KW-0547">Nucleotide-binding</keyword>
<keyword evidence="4 9" id="KW-0436">Ligase</keyword>
<reference evidence="10 11" key="1">
    <citation type="journal article" date="2024" name="Front Chem Biol">
        <title>Unveiling the potential of Daldinia eschscholtzii MFLUCC 19-0629 through bioactivity and bioinformatics studies for enhanced sustainable agriculture production.</title>
        <authorList>
            <person name="Brooks S."/>
            <person name="Weaver J.A."/>
            <person name="Klomchit A."/>
            <person name="Alharthi S.A."/>
            <person name="Onlamun T."/>
            <person name="Nurani R."/>
            <person name="Vong T.K."/>
            <person name="Alberti F."/>
            <person name="Greco C."/>
        </authorList>
    </citation>
    <scope>NUCLEOTIDE SEQUENCE [LARGE SCALE GENOMIC DNA]</scope>
    <source>
        <strain evidence="10">MFLUCC 19-0629</strain>
    </source>
</reference>
<protein>
    <recommendedName>
        <fullName evidence="9">Dihydrofolate synthetase</fullName>
        <ecNumber evidence="9">6.3.2.12</ecNumber>
    </recommendedName>
</protein>
<dbReference type="InterPro" id="IPR001645">
    <property type="entry name" value="Folylpolyglutamate_synth"/>
</dbReference>
<comment type="similarity">
    <text evidence="2 9">Belongs to the folylpolyglutamate synthase family.</text>
</comment>
<evidence type="ECO:0000256" key="1">
    <source>
        <dbReference type="ARBA" id="ARBA00005150"/>
    </source>
</evidence>
<comment type="caution">
    <text evidence="10">The sequence shown here is derived from an EMBL/GenBank/DDBJ whole genome shotgun (WGS) entry which is preliminary data.</text>
</comment>
<name>A0AAX6MEV3_9PEZI</name>
<evidence type="ECO:0000256" key="4">
    <source>
        <dbReference type="ARBA" id="ARBA00022598"/>
    </source>
</evidence>
<dbReference type="GO" id="GO:0006730">
    <property type="term" value="P:one-carbon metabolic process"/>
    <property type="evidence" value="ECO:0007669"/>
    <property type="project" value="UniProtKB-KW"/>
</dbReference>
<dbReference type="GO" id="GO:0046872">
    <property type="term" value="F:metal ion binding"/>
    <property type="evidence" value="ECO:0007669"/>
    <property type="project" value="UniProtKB-KW"/>
</dbReference>
<keyword evidence="7 9" id="KW-0067">ATP-binding</keyword>
<dbReference type="EC" id="6.3.2.12" evidence="9"/>
<dbReference type="GO" id="GO:0008841">
    <property type="term" value="F:dihydrofolate synthase activity"/>
    <property type="evidence" value="ECO:0007669"/>
    <property type="project" value="UniProtKB-EC"/>
</dbReference>
<sequence>MVNLGLARISALLKQTPQTWKAIHVAGTNGKGSICAYLNAMLRANQIPCGRFTSPHLVEPRDCISINDSIVSESKFRHFEDMVKRRNEEQQIGASEFELLTATAFEIFESENIEFGIIEVGLGGTLDATNALKHKCVTIISKIGLDHQSFLGNTIEEIASQKAGIMRKSIPCVVDSSNSNSVLDVLRKHAEEAGSSIIFADAESNDLSSKLQDTLEPHQRQNLACAYGAFRLALPQYASSIDSLVSAVRNVVWPGRLQWVSIEKITHRKENVLLDGAHNPQSAEALSGFVQKHLRSQGKPVTWVLAATRGKDVSEMLKLILRDGDSIAAVEFGPVDQMPWVQPTNSTDLLNTASKCGVAISSKFDASTNIRSALDWASQTTNEGPLVIAGSLYLVSEIFKLLRANEY</sequence>
<dbReference type="InterPro" id="IPR036565">
    <property type="entry name" value="Mur-like_cat_sf"/>
</dbReference>
<dbReference type="GO" id="GO:0005739">
    <property type="term" value="C:mitochondrion"/>
    <property type="evidence" value="ECO:0007669"/>
    <property type="project" value="TreeGrafter"/>
</dbReference>
<dbReference type="FunFam" id="3.90.190.20:FF:000010">
    <property type="entry name" value="Dihydrofolate synthetase"/>
    <property type="match status" value="1"/>
</dbReference>